<dbReference type="InterPro" id="IPR027417">
    <property type="entry name" value="P-loop_NTPase"/>
</dbReference>
<dbReference type="RefSeq" id="XP_040713928.1">
    <property type="nucleotide sequence ID" value="XM_040858476.1"/>
</dbReference>
<dbReference type="InterPro" id="IPR001806">
    <property type="entry name" value="Small_GTPase"/>
</dbReference>
<dbReference type="GO" id="GO:0003924">
    <property type="term" value="F:GTPase activity"/>
    <property type="evidence" value="ECO:0007669"/>
    <property type="project" value="InterPro"/>
</dbReference>
<dbReference type="EMBL" id="MCFJ01000009">
    <property type="protein sequence ID" value="ORY62092.1"/>
    <property type="molecule type" value="Genomic_DNA"/>
</dbReference>
<name>A0A1Y2DS33_9PEZI</name>
<dbReference type="PROSITE" id="PS51421">
    <property type="entry name" value="RAS"/>
    <property type="match status" value="1"/>
</dbReference>
<gene>
    <name evidence="1" type="ORF">BCR38DRAFT_410541</name>
</gene>
<evidence type="ECO:0008006" key="3">
    <source>
        <dbReference type="Google" id="ProtNLM"/>
    </source>
</evidence>
<sequence length="218" mass="24297">MPKEYSVVLCGDEDEPTGRDKILQKFAPGKNATDSTEACRQTVDVNGTETLIELVAFDSCATDEAMLRYLIEYADAFVFVFSRFSPHTLETVQRYRDVVQHALQAKGISRDSDEVCFALIGNADTELPVVAGTSSSREELKENLRMKGKLMAQSWGCPYLEVNTAEEETHGVEEAIICIGQAIKSSEKPDLGRGLSTRKSKPPQRFLMRRMLSRFMSG</sequence>
<evidence type="ECO:0000313" key="2">
    <source>
        <dbReference type="Proteomes" id="UP000193689"/>
    </source>
</evidence>
<dbReference type="PROSITE" id="PS51419">
    <property type="entry name" value="RAB"/>
    <property type="match status" value="1"/>
</dbReference>
<evidence type="ECO:0000313" key="1">
    <source>
        <dbReference type="EMBL" id="ORY62092.1"/>
    </source>
</evidence>
<dbReference type="GeneID" id="63774688"/>
<dbReference type="AlphaFoldDB" id="A0A1Y2DS33"/>
<dbReference type="GO" id="GO:0005525">
    <property type="term" value="F:GTP binding"/>
    <property type="evidence" value="ECO:0007669"/>
    <property type="project" value="InterPro"/>
</dbReference>
<dbReference type="OrthoDB" id="265044at2759"/>
<protein>
    <recommendedName>
        <fullName evidence="3">P-loop containing nucleoside triphosphate hydrolase protein</fullName>
    </recommendedName>
</protein>
<dbReference type="Proteomes" id="UP000193689">
    <property type="component" value="Unassembled WGS sequence"/>
</dbReference>
<comment type="caution">
    <text evidence="1">The sequence shown here is derived from an EMBL/GenBank/DDBJ whole genome shotgun (WGS) entry which is preliminary data.</text>
</comment>
<dbReference type="InParanoid" id="A0A1Y2DS33"/>
<reference evidence="1 2" key="1">
    <citation type="submission" date="2016-07" db="EMBL/GenBank/DDBJ databases">
        <title>Pervasive Adenine N6-methylation of Active Genes in Fungi.</title>
        <authorList>
            <consortium name="DOE Joint Genome Institute"/>
            <person name="Mondo S.J."/>
            <person name="Dannebaum R.O."/>
            <person name="Kuo R.C."/>
            <person name="Labutti K."/>
            <person name="Haridas S."/>
            <person name="Kuo A."/>
            <person name="Salamov A."/>
            <person name="Ahrendt S.R."/>
            <person name="Lipzen A."/>
            <person name="Sullivan W."/>
            <person name="Andreopoulos W.B."/>
            <person name="Clum A."/>
            <person name="Lindquist E."/>
            <person name="Daum C."/>
            <person name="Ramamoorthy G.K."/>
            <person name="Gryganskyi A."/>
            <person name="Culley D."/>
            <person name="Magnuson J.K."/>
            <person name="James T.Y."/>
            <person name="O'Malley M.A."/>
            <person name="Stajich J.E."/>
            <person name="Spatafora J.W."/>
            <person name="Visel A."/>
            <person name="Grigoriev I.V."/>
        </authorList>
    </citation>
    <scope>NUCLEOTIDE SEQUENCE [LARGE SCALE GENOMIC DNA]</scope>
    <source>
        <strain evidence="1 2">CBS 129021</strain>
    </source>
</reference>
<keyword evidence="2" id="KW-1185">Reference proteome</keyword>
<dbReference type="Gene3D" id="3.40.50.300">
    <property type="entry name" value="P-loop containing nucleotide triphosphate hydrolases"/>
    <property type="match status" value="1"/>
</dbReference>
<dbReference type="SUPFAM" id="SSF52540">
    <property type="entry name" value="P-loop containing nucleoside triphosphate hydrolases"/>
    <property type="match status" value="1"/>
</dbReference>
<accession>A0A1Y2DS33</accession>
<organism evidence="1 2">
    <name type="scientific">Pseudomassariella vexata</name>
    <dbReference type="NCBI Taxonomy" id="1141098"/>
    <lineage>
        <taxon>Eukaryota</taxon>
        <taxon>Fungi</taxon>
        <taxon>Dikarya</taxon>
        <taxon>Ascomycota</taxon>
        <taxon>Pezizomycotina</taxon>
        <taxon>Sordariomycetes</taxon>
        <taxon>Xylariomycetidae</taxon>
        <taxon>Amphisphaeriales</taxon>
        <taxon>Pseudomassariaceae</taxon>
        <taxon>Pseudomassariella</taxon>
    </lineage>
</organism>
<proteinExistence type="predicted"/>